<organism evidence="4 5">
    <name type="scientific">Rhodopirellula sallentina SM41</name>
    <dbReference type="NCBI Taxonomy" id="1263870"/>
    <lineage>
        <taxon>Bacteria</taxon>
        <taxon>Pseudomonadati</taxon>
        <taxon>Planctomycetota</taxon>
        <taxon>Planctomycetia</taxon>
        <taxon>Pirellulales</taxon>
        <taxon>Pirellulaceae</taxon>
        <taxon>Rhodopirellula</taxon>
    </lineage>
</organism>
<dbReference type="InterPro" id="IPR000917">
    <property type="entry name" value="Sulfatase_N"/>
</dbReference>
<dbReference type="SUPFAM" id="SSF53649">
    <property type="entry name" value="Alkaline phosphatase-like"/>
    <property type="match status" value="1"/>
</dbReference>
<dbReference type="PATRIC" id="fig|1263870.3.peg.1596"/>
<dbReference type="Proteomes" id="UP000011885">
    <property type="component" value="Unassembled WGS sequence"/>
</dbReference>
<keyword evidence="5" id="KW-1185">Reference proteome</keyword>
<evidence type="ECO:0000256" key="1">
    <source>
        <dbReference type="ARBA" id="ARBA00008779"/>
    </source>
</evidence>
<keyword evidence="2" id="KW-0378">Hydrolase</keyword>
<feature type="domain" description="Sulfatase N-terminal" evidence="3">
    <location>
        <begin position="5"/>
        <end position="196"/>
    </location>
</feature>
<proteinExistence type="inferred from homology"/>
<dbReference type="Gene3D" id="3.40.720.10">
    <property type="entry name" value="Alkaline Phosphatase, subunit A"/>
    <property type="match status" value="2"/>
</dbReference>
<evidence type="ECO:0000259" key="3">
    <source>
        <dbReference type="Pfam" id="PF00884"/>
    </source>
</evidence>
<evidence type="ECO:0000313" key="5">
    <source>
        <dbReference type="Proteomes" id="UP000011885"/>
    </source>
</evidence>
<reference evidence="4 5" key="1">
    <citation type="journal article" date="2013" name="Mar. Genomics">
        <title>Expression of sulfatases in Rhodopirellula baltica and the diversity of sulfatases in the genus Rhodopirellula.</title>
        <authorList>
            <person name="Wegner C.E."/>
            <person name="Richter-Heitmann T."/>
            <person name="Klindworth A."/>
            <person name="Klockow C."/>
            <person name="Richter M."/>
            <person name="Achstetter T."/>
            <person name="Glockner F.O."/>
            <person name="Harder J."/>
        </authorList>
    </citation>
    <scope>NUCLEOTIDE SEQUENCE [LARGE SCALE GENOMIC DNA]</scope>
    <source>
        <strain evidence="4 5">SM41</strain>
    </source>
</reference>
<dbReference type="GO" id="GO:0004065">
    <property type="term" value="F:arylsulfatase activity"/>
    <property type="evidence" value="ECO:0007669"/>
    <property type="project" value="TreeGrafter"/>
</dbReference>
<dbReference type="PANTHER" id="PTHR42693">
    <property type="entry name" value="ARYLSULFATASE FAMILY MEMBER"/>
    <property type="match status" value="1"/>
</dbReference>
<sequence>MLRSARGFEEYFSGVSNVYTASHGLDGTPTPDVPQLIKESRYRVEVQAEAALSFAERLADDDEPLILYHAPYSPLAPYEAPHNYLDQFAHVENSARHICLAMMARVDDSVGRLVGELRHHEIEVQTLIWYISDNGAPKNSGGFNQSFAGAKGSLLDGGVLVPSIVSWPGQLPEGGEYLLMVSSLDVLPTCLAVAGVTEIPQDLTRIDLMPFLKGSRNDAPHERLFFRWTFRGIEQAAIRSDLWKLLRTGKLQSLFDLVAVPGETQDATSQNPVVANEQQQLDGWIATLPAVAESPKHKPRRFQERTS</sequence>
<dbReference type="InterPro" id="IPR050738">
    <property type="entry name" value="Sulfatase"/>
</dbReference>
<dbReference type="AlphaFoldDB" id="M5U711"/>
<accession>M5U711</accession>
<name>M5U711_9BACT</name>
<comment type="similarity">
    <text evidence="1">Belongs to the sulfatase family.</text>
</comment>
<protein>
    <submittedName>
        <fullName evidence="4">N-acetylgalactosamine 6-sulfatase (GALNS)</fullName>
    </submittedName>
</protein>
<dbReference type="PANTHER" id="PTHR42693:SF53">
    <property type="entry name" value="ENDO-4-O-SULFATASE"/>
    <property type="match status" value="1"/>
</dbReference>
<evidence type="ECO:0000256" key="2">
    <source>
        <dbReference type="ARBA" id="ARBA00022801"/>
    </source>
</evidence>
<dbReference type="EMBL" id="ANOH01000113">
    <property type="protein sequence ID" value="EMI57079.1"/>
    <property type="molecule type" value="Genomic_DNA"/>
</dbReference>
<comment type="caution">
    <text evidence="4">The sequence shown here is derived from an EMBL/GenBank/DDBJ whole genome shotgun (WGS) entry which is preliminary data.</text>
</comment>
<dbReference type="Pfam" id="PF00884">
    <property type="entry name" value="Sulfatase"/>
    <property type="match status" value="1"/>
</dbReference>
<gene>
    <name evidence="4" type="ORF">RSSM_01489</name>
</gene>
<dbReference type="InterPro" id="IPR017850">
    <property type="entry name" value="Alkaline_phosphatase_core_sf"/>
</dbReference>
<evidence type="ECO:0000313" key="4">
    <source>
        <dbReference type="EMBL" id="EMI57079.1"/>
    </source>
</evidence>